<dbReference type="RefSeq" id="WP_188504710.1">
    <property type="nucleotide sequence ID" value="NZ_BMER01000001.1"/>
</dbReference>
<dbReference type="Gene3D" id="3.40.50.300">
    <property type="entry name" value="P-loop containing nucleotide triphosphate hydrolases"/>
    <property type="match status" value="1"/>
</dbReference>
<dbReference type="InterPro" id="IPR038727">
    <property type="entry name" value="NadR/Ttd14_AAA_dom"/>
</dbReference>
<feature type="domain" description="NadR/Ttd14 AAA" evidence="1">
    <location>
        <begin position="10"/>
        <end position="173"/>
    </location>
</feature>
<dbReference type="EMBL" id="BMER01000001">
    <property type="protein sequence ID" value="GGG79001.1"/>
    <property type="molecule type" value="Genomic_DNA"/>
</dbReference>
<reference evidence="2" key="2">
    <citation type="submission" date="2020-09" db="EMBL/GenBank/DDBJ databases">
        <authorList>
            <person name="Sun Q."/>
            <person name="Zhou Y."/>
        </authorList>
    </citation>
    <scope>NUCLEOTIDE SEQUENCE</scope>
    <source>
        <strain evidence="2">CGMCC 1.12195</strain>
    </source>
</reference>
<evidence type="ECO:0000313" key="3">
    <source>
        <dbReference type="Proteomes" id="UP000660862"/>
    </source>
</evidence>
<dbReference type="AlphaFoldDB" id="A0A917M6Z2"/>
<organism evidence="2 3">
    <name type="scientific">Parapedobacter pyrenivorans</name>
    <dbReference type="NCBI Taxonomy" id="1305674"/>
    <lineage>
        <taxon>Bacteria</taxon>
        <taxon>Pseudomonadati</taxon>
        <taxon>Bacteroidota</taxon>
        <taxon>Sphingobacteriia</taxon>
        <taxon>Sphingobacteriales</taxon>
        <taxon>Sphingobacteriaceae</taxon>
        <taxon>Parapedobacter</taxon>
    </lineage>
</organism>
<dbReference type="SUPFAM" id="SSF52540">
    <property type="entry name" value="P-loop containing nucleoside triphosphate hydrolases"/>
    <property type="match status" value="1"/>
</dbReference>
<sequence length="184" mass="20619">MNKTANTNLIIVTGGPGMGKTSVINHLETLGYRCMHESGRTIIRHQLETGGTNLPWMNREGYANDMFKQALLDYSAAVESGLLTFFDRGLPDAIGYLTLCGLPVPKAMSTAAEQYRYFPKVFITPPWEAIYHGDDERKQSFAEAVATYEVMVDTYGKLGYKLVELPKLSIEERVKFMIDSLSYS</sequence>
<accession>A0A917M6Z2</accession>
<keyword evidence="3" id="KW-1185">Reference proteome</keyword>
<dbReference type="InterPro" id="IPR027417">
    <property type="entry name" value="P-loop_NTPase"/>
</dbReference>
<comment type="caution">
    <text evidence="2">The sequence shown here is derived from an EMBL/GenBank/DDBJ whole genome shotgun (WGS) entry which is preliminary data.</text>
</comment>
<protein>
    <submittedName>
        <fullName evidence="2">ATPase</fullName>
    </submittedName>
</protein>
<dbReference type="Pfam" id="PF13521">
    <property type="entry name" value="AAA_28"/>
    <property type="match status" value="1"/>
</dbReference>
<reference evidence="2" key="1">
    <citation type="journal article" date="2014" name="Int. J. Syst. Evol. Microbiol.">
        <title>Complete genome sequence of Corynebacterium casei LMG S-19264T (=DSM 44701T), isolated from a smear-ripened cheese.</title>
        <authorList>
            <consortium name="US DOE Joint Genome Institute (JGI-PGF)"/>
            <person name="Walter F."/>
            <person name="Albersmeier A."/>
            <person name="Kalinowski J."/>
            <person name="Ruckert C."/>
        </authorList>
    </citation>
    <scope>NUCLEOTIDE SEQUENCE</scope>
    <source>
        <strain evidence="2">CGMCC 1.12195</strain>
    </source>
</reference>
<gene>
    <name evidence="2" type="ORF">GCM10007415_08920</name>
</gene>
<evidence type="ECO:0000259" key="1">
    <source>
        <dbReference type="Pfam" id="PF13521"/>
    </source>
</evidence>
<name>A0A917M6Z2_9SPHI</name>
<proteinExistence type="predicted"/>
<evidence type="ECO:0000313" key="2">
    <source>
        <dbReference type="EMBL" id="GGG79001.1"/>
    </source>
</evidence>
<dbReference type="Proteomes" id="UP000660862">
    <property type="component" value="Unassembled WGS sequence"/>
</dbReference>